<reference evidence="1" key="1">
    <citation type="submission" date="2021-02" db="EMBL/GenBank/DDBJ databases">
        <authorList>
            <person name="Nowell W R."/>
        </authorList>
    </citation>
    <scope>NUCLEOTIDE SEQUENCE</scope>
</reference>
<evidence type="ECO:0000313" key="2">
    <source>
        <dbReference type="Proteomes" id="UP000663868"/>
    </source>
</evidence>
<organism evidence="1 2">
    <name type="scientific">Adineta steineri</name>
    <dbReference type="NCBI Taxonomy" id="433720"/>
    <lineage>
        <taxon>Eukaryota</taxon>
        <taxon>Metazoa</taxon>
        <taxon>Spiralia</taxon>
        <taxon>Gnathifera</taxon>
        <taxon>Rotifera</taxon>
        <taxon>Eurotatoria</taxon>
        <taxon>Bdelloidea</taxon>
        <taxon>Adinetida</taxon>
        <taxon>Adinetidae</taxon>
        <taxon>Adineta</taxon>
    </lineage>
</organism>
<sequence>ELLIKLQERQCELSGMIPSDEEDEMDPHVRVRLRSASVASKISLRSNDQRLLSAKMYQLDRDEGSSEFSASIVPSNPSASKMSLTAQQFNDQQIGIRRAQSVSICENTQIDMQPRTVLNRTRLTTPTRVVNTTTNTILHLDPSENWKNAVIFA</sequence>
<accession>A0A820NMG8</accession>
<comment type="caution">
    <text evidence="1">The sequence shown here is derived from an EMBL/GenBank/DDBJ whole genome shotgun (WGS) entry which is preliminary data.</text>
</comment>
<dbReference type="AlphaFoldDB" id="A0A820NMG8"/>
<name>A0A820NMG8_9BILA</name>
<proteinExistence type="predicted"/>
<dbReference type="Proteomes" id="UP000663868">
    <property type="component" value="Unassembled WGS sequence"/>
</dbReference>
<evidence type="ECO:0000313" key="1">
    <source>
        <dbReference type="EMBL" id="CAF4390144.1"/>
    </source>
</evidence>
<gene>
    <name evidence="1" type="ORF">KXQ929_LOCUS50413</name>
</gene>
<dbReference type="EMBL" id="CAJOBB010023068">
    <property type="protein sequence ID" value="CAF4390144.1"/>
    <property type="molecule type" value="Genomic_DNA"/>
</dbReference>
<feature type="non-terminal residue" evidence="1">
    <location>
        <position position="1"/>
    </location>
</feature>
<protein>
    <submittedName>
        <fullName evidence="1">Uncharacterized protein</fullName>
    </submittedName>
</protein>